<keyword evidence="4" id="KW-0808">Transferase</keyword>
<protein>
    <recommendedName>
        <fullName evidence="10">ethanolamine-phosphate cytidylyltransferase</fullName>
        <ecNumber evidence="10">2.7.7.14</ecNumber>
    </recommendedName>
    <alternativeName>
        <fullName evidence="11">CTP:phosphoethanolamine cytidylyltransferase</fullName>
    </alternativeName>
</protein>
<sequence length="417" mass="47072">MGTSYAGESKPDQDVRVWMDGCYDMVHFGHANACRQAKQMGGYLVVGVHSDEEITKHKGPPVFTEQERYKMVRAIKWVDQVVENAPYVTALETLEEYNCAFCVHGDDITVTADGVDTYHIVKTAGRYRECKRTQDDITVTADGVDTYHIVKTAGRYRECKRTQGISTTDLVGRMLLVTKSHHEPDDILPDRENTRRMSLCKESASPWTGASQFLATTNKIIQFSNGREPKPDDKIVYTAGAFDLFHVGHVDFLEKAKSHGDYLIVGLHSDRIVNRYKGSNHPIMNIHERVLSVLACRYVDEVVIAAPYAVTMELMNHFKVSLVIHGQTPCDPDVDGRDPYEVPKALGKFQQIDSGNPMSTQDIITRIIDNRLTYEKRNKKKEAKEAAAYDAFQKLKAENRHESSAVNIEPDQSKNKD</sequence>
<dbReference type="GO" id="GO:0004306">
    <property type="term" value="F:ethanolamine-phosphate cytidylyltransferase activity"/>
    <property type="evidence" value="ECO:0007669"/>
    <property type="project" value="UniProtKB-EC"/>
</dbReference>
<keyword evidence="7" id="KW-0594">Phospholipid biosynthesis</keyword>
<keyword evidence="6" id="KW-0443">Lipid metabolism</keyword>
<dbReference type="GO" id="GO:0006646">
    <property type="term" value="P:phosphatidylethanolamine biosynthetic process"/>
    <property type="evidence" value="ECO:0007669"/>
    <property type="project" value="UniProtKB-UniPathway"/>
</dbReference>
<dbReference type="PANTHER" id="PTHR45780">
    <property type="entry name" value="ETHANOLAMINE-PHOSPHATE CYTIDYLYLTRANSFERASE"/>
    <property type="match status" value="1"/>
</dbReference>
<keyword evidence="8" id="KW-1208">Phospholipid metabolism</keyword>
<dbReference type="UniPathway" id="UPA00558">
    <property type="reaction ID" value="UER00742"/>
</dbReference>
<dbReference type="GO" id="GO:0005737">
    <property type="term" value="C:cytoplasm"/>
    <property type="evidence" value="ECO:0007669"/>
    <property type="project" value="TreeGrafter"/>
</dbReference>
<comment type="caution">
    <text evidence="14">The sequence shown here is derived from an EMBL/GenBank/DDBJ whole genome shotgun (WGS) entry which is preliminary data.</text>
</comment>
<feature type="region of interest" description="Disordered" evidence="12">
    <location>
        <begin position="398"/>
        <end position="417"/>
    </location>
</feature>
<dbReference type="EMBL" id="CAJNON010000485">
    <property type="protein sequence ID" value="CAF1285521.1"/>
    <property type="molecule type" value="Genomic_DNA"/>
</dbReference>
<evidence type="ECO:0000256" key="5">
    <source>
        <dbReference type="ARBA" id="ARBA00022695"/>
    </source>
</evidence>
<dbReference type="OrthoDB" id="40021at2759"/>
<evidence type="ECO:0000256" key="3">
    <source>
        <dbReference type="ARBA" id="ARBA00022516"/>
    </source>
</evidence>
<dbReference type="CDD" id="cd02174">
    <property type="entry name" value="CCT"/>
    <property type="match status" value="1"/>
</dbReference>
<evidence type="ECO:0000313" key="15">
    <source>
        <dbReference type="Proteomes" id="UP000663891"/>
    </source>
</evidence>
<dbReference type="Proteomes" id="UP000663891">
    <property type="component" value="Unassembled WGS sequence"/>
</dbReference>
<evidence type="ECO:0000256" key="10">
    <source>
        <dbReference type="ARBA" id="ARBA00024221"/>
    </source>
</evidence>
<dbReference type="NCBIfam" id="TIGR00125">
    <property type="entry name" value="cyt_tran_rel"/>
    <property type="match status" value="2"/>
</dbReference>
<feature type="domain" description="Cytidyltransferase-like" evidence="13">
    <location>
        <begin position="19"/>
        <end position="171"/>
    </location>
</feature>
<dbReference type="InterPro" id="IPR014729">
    <property type="entry name" value="Rossmann-like_a/b/a_fold"/>
</dbReference>
<dbReference type="AlphaFoldDB" id="A0A815CPB5"/>
<evidence type="ECO:0000256" key="9">
    <source>
        <dbReference type="ARBA" id="ARBA00024191"/>
    </source>
</evidence>
<evidence type="ECO:0000256" key="6">
    <source>
        <dbReference type="ARBA" id="ARBA00023098"/>
    </source>
</evidence>
<comment type="pathway">
    <text evidence="1">Lipid metabolism.</text>
</comment>
<comment type="pathway">
    <text evidence="9">Phospholipid metabolism; phosphatidylethanolamine biosynthesis; phosphatidylethanolamine from ethanolamine: step 2/3.</text>
</comment>
<evidence type="ECO:0000256" key="11">
    <source>
        <dbReference type="ARBA" id="ARBA00031473"/>
    </source>
</evidence>
<evidence type="ECO:0000259" key="13">
    <source>
        <dbReference type="Pfam" id="PF01467"/>
    </source>
</evidence>
<dbReference type="InterPro" id="IPR044608">
    <property type="entry name" value="Ect1/PCYT2"/>
</dbReference>
<evidence type="ECO:0000256" key="8">
    <source>
        <dbReference type="ARBA" id="ARBA00023264"/>
    </source>
</evidence>
<evidence type="ECO:0000313" key="14">
    <source>
        <dbReference type="EMBL" id="CAF1285521.1"/>
    </source>
</evidence>
<dbReference type="PANTHER" id="PTHR45780:SF2">
    <property type="entry name" value="ETHANOLAMINE-PHOSPHATE CYTIDYLYLTRANSFERASE"/>
    <property type="match status" value="1"/>
</dbReference>
<evidence type="ECO:0000256" key="2">
    <source>
        <dbReference type="ARBA" id="ARBA00010101"/>
    </source>
</evidence>
<dbReference type="CDD" id="cd02173">
    <property type="entry name" value="ECT"/>
    <property type="match status" value="1"/>
</dbReference>
<evidence type="ECO:0000256" key="12">
    <source>
        <dbReference type="SAM" id="MobiDB-lite"/>
    </source>
</evidence>
<dbReference type="InterPro" id="IPR041723">
    <property type="entry name" value="CCT"/>
</dbReference>
<dbReference type="Gene3D" id="3.40.50.620">
    <property type="entry name" value="HUPs"/>
    <property type="match status" value="3"/>
</dbReference>
<evidence type="ECO:0000256" key="1">
    <source>
        <dbReference type="ARBA" id="ARBA00005189"/>
    </source>
</evidence>
<name>A0A815CPB5_9BILA</name>
<dbReference type="InterPro" id="IPR004821">
    <property type="entry name" value="Cyt_trans-like"/>
</dbReference>
<keyword evidence="5" id="KW-0548">Nucleotidyltransferase</keyword>
<accession>A0A815CPB5</accession>
<dbReference type="SUPFAM" id="SSF52374">
    <property type="entry name" value="Nucleotidylyl transferase"/>
    <property type="match status" value="2"/>
</dbReference>
<reference evidence="14" key="1">
    <citation type="submission" date="2021-02" db="EMBL/GenBank/DDBJ databases">
        <authorList>
            <person name="Nowell W R."/>
        </authorList>
    </citation>
    <scope>NUCLEOTIDE SEQUENCE</scope>
</reference>
<evidence type="ECO:0000256" key="4">
    <source>
        <dbReference type="ARBA" id="ARBA00022679"/>
    </source>
</evidence>
<dbReference type="Pfam" id="PF01467">
    <property type="entry name" value="CTP_transf_like"/>
    <property type="match status" value="2"/>
</dbReference>
<evidence type="ECO:0000256" key="7">
    <source>
        <dbReference type="ARBA" id="ARBA00023209"/>
    </source>
</evidence>
<gene>
    <name evidence="14" type="ORF">VCS650_LOCUS30207</name>
</gene>
<dbReference type="EC" id="2.7.7.14" evidence="10"/>
<keyword evidence="3" id="KW-0444">Lipid biosynthesis</keyword>
<proteinExistence type="inferred from homology"/>
<comment type="similarity">
    <text evidence="2">Belongs to the cytidylyltransferase family.</text>
</comment>
<feature type="domain" description="Cytidyltransferase-like" evidence="13">
    <location>
        <begin position="237"/>
        <end position="331"/>
    </location>
</feature>
<organism evidence="14 15">
    <name type="scientific">Adineta steineri</name>
    <dbReference type="NCBI Taxonomy" id="433720"/>
    <lineage>
        <taxon>Eukaryota</taxon>
        <taxon>Metazoa</taxon>
        <taxon>Spiralia</taxon>
        <taxon>Gnathifera</taxon>
        <taxon>Rotifera</taxon>
        <taxon>Eurotatoria</taxon>
        <taxon>Bdelloidea</taxon>
        <taxon>Adinetida</taxon>
        <taxon>Adinetidae</taxon>
        <taxon>Adineta</taxon>
    </lineage>
</organism>